<dbReference type="AlphaFoldDB" id="A0A6H5IFH0"/>
<organism evidence="3 4">
    <name type="scientific">Trichogramma brassicae</name>
    <dbReference type="NCBI Taxonomy" id="86971"/>
    <lineage>
        <taxon>Eukaryota</taxon>
        <taxon>Metazoa</taxon>
        <taxon>Ecdysozoa</taxon>
        <taxon>Arthropoda</taxon>
        <taxon>Hexapoda</taxon>
        <taxon>Insecta</taxon>
        <taxon>Pterygota</taxon>
        <taxon>Neoptera</taxon>
        <taxon>Endopterygota</taxon>
        <taxon>Hymenoptera</taxon>
        <taxon>Apocrita</taxon>
        <taxon>Proctotrupomorpha</taxon>
        <taxon>Chalcidoidea</taxon>
        <taxon>Trichogrammatidae</taxon>
        <taxon>Trichogramma</taxon>
    </lineage>
</organism>
<evidence type="ECO:0000256" key="2">
    <source>
        <dbReference type="SAM" id="Phobius"/>
    </source>
</evidence>
<accession>A0A6H5IFH0</accession>
<feature type="region of interest" description="Disordered" evidence="1">
    <location>
        <begin position="646"/>
        <end position="682"/>
    </location>
</feature>
<name>A0A6H5IFH0_9HYME</name>
<gene>
    <name evidence="3" type="ORF">TBRA_LOCUS6128</name>
</gene>
<sequence length="682" mass="77470">MRSSSRRLYARVIGVHDDDNDTARLDSKSAKPISKNERLWRRIRGIAILATVLPAVLTEFTLASSNISMTTGGRRKLVIFLNVCSVLTSDQASMLNHFEISSYQRSFSPRTISAQARPRPGTFHESAQYSIKLRDDFLKIYNCENVNSMQDKIHNIEPKKALDRVRAWAFTRLPRGSAASLVFGKPRTDAKITRERERVCGRYACVCVSQRVSLHCNVAKTPTEKFLRAQTPTVQKHNQYVISIRSNESNNAHPESSKLWRKLRLINSRNEYFKFYKNGSFNELQRYDVSILVSRLNLLLLWKQIRLSRVKIGDIRADENLKNSRHPVAFWQVARSFSAATTYRSPQPTQRFISFCLFFRLCDTPSYEFLSLLIYLWWKGQTSVTCNHFKLKLLNGTSARNACARGVHAEFAKHTAPAYIRAHVILNYKNKYILTEISLITKFVHKLGKTATPITSIGSRWMGCLYLTYVHCASIRMSDNAPRRGATTTSTTLNDTRAAPPMPMHTVAMPSKVTDEQINSLHLEMANQVPPALKNWEAFTQALMAHRPSLSEYKGYLTKCDEYCTALQVPGEQELSVLEKELRGSAEKWWQCYKFMGLTYARFLELLKAQYDVQPLKSSQAAKLCGATQGEKGTRHRTLAGRAVSWASRPASPAAESAPVDLSHLRTAAKREKKKAVKSLRA</sequence>
<reference evidence="3 4" key="1">
    <citation type="submission" date="2020-02" db="EMBL/GenBank/DDBJ databases">
        <authorList>
            <person name="Ferguson B K."/>
        </authorList>
    </citation>
    <scope>NUCLEOTIDE SEQUENCE [LARGE SCALE GENOMIC DNA]</scope>
</reference>
<keyword evidence="2" id="KW-0472">Membrane</keyword>
<protein>
    <recommendedName>
        <fullName evidence="5">Retrotransposon gag domain-containing protein</fullName>
    </recommendedName>
</protein>
<evidence type="ECO:0000256" key="1">
    <source>
        <dbReference type="SAM" id="MobiDB-lite"/>
    </source>
</evidence>
<dbReference type="EMBL" id="CADCXV010000738">
    <property type="protein sequence ID" value="CAB0034230.1"/>
    <property type="molecule type" value="Genomic_DNA"/>
</dbReference>
<feature type="region of interest" description="Disordered" evidence="1">
    <location>
        <begin position="481"/>
        <end position="501"/>
    </location>
</feature>
<dbReference type="Proteomes" id="UP000479190">
    <property type="component" value="Unassembled WGS sequence"/>
</dbReference>
<feature type="transmembrane region" description="Helical" evidence="2">
    <location>
        <begin position="43"/>
        <end position="63"/>
    </location>
</feature>
<feature type="compositionally biased region" description="Polar residues" evidence="1">
    <location>
        <begin position="486"/>
        <end position="495"/>
    </location>
</feature>
<feature type="compositionally biased region" description="Low complexity" evidence="1">
    <location>
        <begin position="646"/>
        <end position="659"/>
    </location>
</feature>
<keyword evidence="4" id="KW-1185">Reference proteome</keyword>
<keyword evidence="2" id="KW-1133">Transmembrane helix</keyword>
<evidence type="ECO:0008006" key="5">
    <source>
        <dbReference type="Google" id="ProtNLM"/>
    </source>
</evidence>
<evidence type="ECO:0000313" key="3">
    <source>
        <dbReference type="EMBL" id="CAB0034230.1"/>
    </source>
</evidence>
<feature type="compositionally biased region" description="Basic residues" evidence="1">
    <location>
        <begin position="667"/>
        <end position="682"/>
    </location>
</feature>
<keyword evidence="2" id="KW-0812">Transmembrane</keyword>
<evidence type="ECO:0000313" key="4">
    <source>
        <dbReference type="Proteomes" id="UP000479190"/>
    </source>
</evidence>
<proteinExistence type="predicted"/>